<reference evidence="1 2" key="1">
    <citation type="submission" date="2016-07" db="EMBL/GenBank/DDBJ databases">
        <title>Pervasive Adenine N6-methylation of Active Genes in Fungi.</title>
        <authorList>
            <consortium name="DOE Joint Genome Institute"/>
            <person name="Mondo S.J."/>
            <person name="Dannebaum R.O."/>
            <person name="Kuo R.C."/>
            <person name="Labutti K."/>
            <person name="Haridas S."/>
            <person name="Kuo A."/>
            <person name="Salamov A."/>
            <person name="Ahrendt S.R."/>
            <person name="Lipzen A."/>
            <person name="Sullivan W."/>
            <person name="Andreopoulos W.B."/>
            <person name="Clum A."/>
            <person name="Lindquist E."/>
            <person name="Daum C."/>
            <person name="Ramamoorthy G.K."/>
            <person name="Gryganskyi A."/>
            <person name="Culley D."/>
            <person name="Magnuson J.K."/>
            <person name="James T.Y."/>
            <person name="O'Malley M.A."/>
            <person name="Stajich J.E."/>
            <person name="Spatafora J.W."/>
            <person name="Visel A."/>
            <person name="Grigoriev I.V."/>
        </authorList>
    </citation>
    <scope>NUCLEOTIDE SEQUENCE [LARGE SCALE GENOMIC DNA]</scope>
    <source>
        <strain evidence="1 2">ATCC 12442</strain>
    </source>
</reference>
<sequence length="185" mass="20636">MLLFRETINQTVRGGEGEMGWHKNNRAIAKSLCTQTASALETKRAAGQRLFWRKISGQAGMPACHAWDSARMGGETRPPQVQVPPSWLPDSSGLPLPSPPPSAMRCTIQGRRVFRWTYPFQCPSGGLHRALYANNAFSLRRLPRNEKVAEGNVAQKSRQVYLPALLPGNSSVCMFRKESTEKRRS</sequence>
<evidence type="ECO:0000313" key="1">
    <source>
        <dbReference type="EMBL" id="ORX63883.1"/>
    </source>
</evidence>
<keyword evidence="2" id="KW-1185">Reference proteome</keyword>
<dbReference type="GeneID" id="63808545"/>
<organism evidence="1 2">
    <name type="scientific">Linderina pennispora</name>
    <dbReference type="NCBI Taxonomy" id="61395"/>
    <lineage>
        <taxon>Eukaryota</taxon>
        <taxon>Fungi</taxon>
        <taxon>Fungi incertae sedis</taxon>
        <taxon>Zoopagomycota</taxon>
        <taxon>Kickxellomycotina</taxon>
        <taxon>Kickxellomycetes</taxon>
        <taxon>Kickxellales</taxon>
        <taxon>Kickxellaceae</taxon>
        <taxon>Linderina</taxon>
    </lineage>
</organism>
<name>A0A1Y1VRS4_9FUNG</name>
<dbReference type="AlphaFoldDB" id="A0A1Y1VRS4"/>
<dbReference type="Proteomes" id="UP000193922">
    <property type="component" value="Unassembled WGS sequence"/>
</dbReference>
<dbReference type="RefSeq" id="XP_040739091.1">
    <property type="nucleotide sequence ID" value="XM_040891897.1"/>
</dbReference>
<protein>
    <submittedName>
        <fullName evidence="1">Uncharacterized protein</fullName>
    </submittedName>
</protein>
<proteinExistence type="predicted"/>
<dbReference type="EMBL" id="MCFD01000145">
    <property type="protein sequence ID" value="ORX63883.1"/>
    <property type="molecule type" value="Genomic_DNA"/>
</dbReference>
<evidence type="ECO:0000313" key="2">
    <source>
        <dbReference type="Proteomes" id="UP000193922"/>
    </source>
</evidence>
<gene>
    <name evidence="1" type="ORF">DL89DRAFT_63015</name>
</gene>
<comment type="caution">
    <text evidence="1">The sequence shown here is derived from an EMBL/GenBank/DDBJ whole genome shotgun (WGS) entry which is preliminary data.</text>
</comment>
<accession>A0A1Y1VRS4</accession>